<accession>X0TP24</accession>
<protein>
    <recommendedName>
        <fullName evidence="5">KH type-2 domain-containing protein</fullName>
    </recommendedName>
</protein>
<comment type="caution">
    <text evidence="6">The sequence shown here is derived from an EMBL/GenBank/DDBJ whole genome shotgun (WGS) entry which is preliminary data.</text>
</comment>
<dbReference type="GO" id="GO:0005829">
    <property type="term" value="C:cytosol"/>
    <property type="evidence" value="ECO:0007669"/>
    <property type="project" value="TreeGrafter"/>
</dbReference>
<dbReference type="NCBIfam" id="TIGR00231">
    <property type="entry name" value="small_GTP"/>
    <property type="match status" value="1"/>
</dbReference>
<keyword evidence="3" id="KW-0694">RNA-binding</keyword>
<dbReference type="InterPro" id="IPR005225">
    <property type="entry name" value="Small_GTP-bd"/>
</dbReference>
<keyword evidence="4" id="KW-0342">GTP-binding</keyword>
<dbReference type="EMBL" id="BARS01018024">
    <property type="protein sequence ID" value="GAF89907.1"/>
    <property type="molecule type" value="Genomic_DNA"/>
</dbReference>
<dbReference type="GO" id="GO:0000028">
    <property type="term" value="P:ribosomal small subunit assembly"/>
    <property type="evidence" value="ECO:0007669"/>
    <property type="project" value="TreeGrafter"/>
</dbReference>
<dbReference type="InterPro" id="IPR030388">
    <property type="entry name" value="G_ERA_dom"/>
</dbReference>
<keyword evidence="2" id="KW-0547">Nucleotide-binding</keyword>
<dbReference type="GO" id="GO:0043024">
    <property type="term" value="F:ribosomal small subunit binding"/>
    <property type="evidence" value="ECO:0007669"/>
    <property type="project" value="TreeGrafter"/>
</dbReference>
<evidence type="ECO:0000256" key="4">
    <source>
        <dbReference type="ARBA" id="ARBA00023134"/>
    </source>
</evidence>
<evidence type="ECO:0000259" key="5">
    <source>
        <dbReference type="PROSITE" id="PS50823"/>
    </source>
</evidence>
<dbReference type="CDD" id="cd04163">
    <property type="entry name" value="Era"/>
    <property type="match status" value="1"/>
</dbReference>
<dbReference type="PANTHER" id="PTHR42698">
    <property type="entry name" value="GTPASE ERA"/>
    <property type="match status" value="1"/>
</dbReference>
<dbReference type="GO" id="GO:0019843">
    <property type="term" value="F:rRNA binding"/>
    <property type="evidence" value="ECO:0007669"/>
    <property type="project" value="TreeGrafter"/>
</dbReference>
<gene>
    <name evidence="6" type="ORF">S01H1_29404</name>
</gene>
<dbReference type="PROSITE" id="PS50823">
    <property type="entry name" value="KH_TYPE_2"/>
    <property type="match status" value="1"/>
</dbReference>
<sequence>WNSGLNSPLILGVMHRPGAQLVFIDTPGIFEAKDTLNLRIVDTALSALGDADMFLFVLDVAKPDPMSEYFLVQRLQKHERPVILALNKIDLIEKSALLKVIEKWSTEYYFDVIVPISATEGTQIEALVGAMESFLPQGPPYFPEDAVTDLTERFIAAEMIRESVFRLTGEEIPYATAVTVDSFKEEKNGKLVKIEATIHIERASQKGIIIGKEGSKLKRIGTESRKKIEHMLETKVFLKLFVRVQKNWREDTRALRKFGY</sequence>
<dbReference type="SUPFAM" id="SSF52540">
    <property type="entry name" value="P-loop containing nucleoside triphosphate hydrolases"/>
    <property type="match status" value="1"/>
</dbReference>
<dbReference type="Gene3D" id="3.40.50.300">
    <property type="entry name" value="P-loop containing nucleotide triphosphate hydrolases"/>
    <property type="match status" value="1"/>
</dbReference>
<dbReference type="Gene3D" id="3.30.300.20">
    <property type="match status" value="1"/>
</dbReference>
<organism evidence="6">
    <name type="scientific">marine sediment metagenome</name>
    <dbReference type="NCBI Taxonomy" id="412755"/>
    <lineage>
        <taxon>unclassified sequences</taxon>
        <taxon>metagenomes</taxon>
        <taxon>ecological metagenomes</taxon>
    </lineage>
</organism>
<feature type="domain" description="KH type-2" evidence="5">
    <location>
        <begin position="168"/>
        <end position="246"/>
    </location>
</feature>
<dbReference type="SUPFAM" id="SSF54814">
    <property type="entry name" value="Prokaryotic type KH domain (KH-domain type II)"/>
    <property type="match status" value="1"/>
</dbReference>
<feature type="non-terminal residue" evidence="6">
    <location>
        <position position="1"/>
    </location>
</feature>
<reference evidence="6" key="1">
    <citation type="journal article" date="2014" name="Front. Microbiol.">
        <title>High frequency of phylogenetically diverse reductive dehalogenase-homologous genes in deep subseafloor sedimentary metagenomes.</title>
        <authorList>
            <person name="Kawai M."/>
            <person name="Futagami T."/>
            <person name="Toyoda A."/>
            <person name="Takaki Y."/>
            <person name="Nishi S."/>
            <person name="Hori S."/>
            <person name="Arai W."/>
            <person name="Tsubouchi T."/>
            <person name="Morono Y."/>
            <person name="Uchiyama I."/>
            <person name="Ito T."/>
            <person name="Fujiyama A."/>
            <person name="Inagaki F."/>
            <person name="Takami H."/>
        </authorList>
    </citation>
    <scope>NUCLEOTIDE SEQUENCE</scope>
    <source>
        <strain evidence="6">Expedition CK06-06</strain>
    </source>
</reference>
<dbReference type="FunFam" id="3.30.300.20:FF:000003">
    <property type="entry name" value="GTPase Era"/>
    <property type="match status" value="1"/>
</dbReference>
<comment type="similarity">
    <text evidence="1">Belongs to the TRAFAC class TrmE-Era-EngA-EngB-Septin-like GTPase superfamily. Era GTPase family.</text>
</comment>
<dbReference type="Pfam" id="PF07650">
    <property type="entry name" value="KH_2"/>
    <property type="match status" value="1"/>
</dbReference>
<proteinExistence type="inferred from homology"/>
<dbReference type="HAMAP" id="MF_00367">
    <property type="entry name" value="GTPase_Era"/>
    <property type="match status" value="1"/>
</dbReference>
<dbReference type="NCBIfam" id="TIGR00436">
    <property type="entry name" value="era"/>
    <property type="match status" value="1"/>
</dbReference>
<dbReference type="NCBIfam" id="NF000908">
    <property type="entry name" value="PRK00089.1"/>
    <property type="match status" value="1"/>
</dbReference>
<dbReference type="InterPro" id="IPR009019">
    <property type="entry name" value="KH_sf_prok-type"/>
</dbReference>
<dbReference type="GO" id="GO:0005525">
    <property type="term" value="F:GTP binding"/>
    <property type="evidence" value="ECO:0007669"/>
    <property type="project" value="UniProtKB-KW"/>
</dbReference>
<dbReference type="InterPro" id="IPR004044">
    <property type="entry name" value="KH_dom_type_2"/>
</dbReference>
<dbReference type="InterPro" id="IPR006073">
    <property type="entry name" value="GTP-bd"/>
</dbReference>
<evidence type="ECO:0000313" key="6">
    <source>
        <dbReference type="EMBL" id="GAF89907.1"/>
    </source>
</evidence>
<evidence type="ECO:0000256" key="3">
    <source>
        <dbReference type="ARBA" id="ARBA00022884"/>
    </source>
</evidence>
<dbReference type="Pfam" id="PF01926">
    <property type="entry name" value="MMR_HSR1"/>
    <property type="match status" value="1"/>
</dbReference>
<dbReference type="InterPro" id="IPR005662">
    <property type="entry name" value="GTPase_Era-like"/>
</dbReference>
<dbReference type="PANTHER" id="PTHR42698:SF1">
    <property type="entry name" value="GTPASE ERA, MITOCHONDRIAL"/>
    <property type="match status" value="1"/>
</dbReference>
<evidence type="ECO:0000256" key="1">
    <source>
        <dbReference type="ARBA" id="ARBA00007921"/>
    </source>
</evidence>
<dbReference type="AlphaFoldDB" id="X0TP24"/>
<dbReference type="CDD" id="cd22534">
    <property type="entry name" value="KH-II_Era"/>
    <property type="match status" value="1"/>
</dbReference>
<dbReference type="InterPro" id="IPR027417">
    <property type="entry name" value="P-loop_NTPase"/>
</dbReference>
<evidence type="ECO:0000256" key="2">
    <source>
        <dbReference type="ARBA" id="ARBA00022741"/>
    </source>
</evidence>
<dbReference type="InterPro" id="IPR015946">
    <property type="entry name" value="KH_dom-like_a/b"/>
</dbReference>
<name>X0TP24_9ZZZZ</name>